<keyword evidence="2" id="KW-0812">Transmembrane</keyword>
<keyword evidence="4" id="KW-1185">Reference proteome</keyword>
<feature type="transmembrane region" description="Helical" evidence="2">
    <location>
        <begin position="25"/>
        <end position="46"/>
    </location>
</feature>
<dbReference type="PANTHER" id="PTHR34980">
    <property type="entry name" value="INNER MEMBRANE PROTEIN-RELATED-RELATED"/>
    <property type="match status" value="1"/>
</dbReference>
<dbReference type="RefSeq" id="WP_089053379.1">
    <property type="nucleotide sequence ID" value="NZ_MUHA01000007.1"/>
</dbReference>
<dbReference type="EMBL" id="MUHA01000007">
    <property type="protein sequence ID" value="OXB01105.1"/>
    <property type="molecule type" value="Genomic_DNA"/>
</dbReference>
<evidence type="ECO:0000256" key="1">
    <source>
        <dbReference type="SAM" id="MobiDB-lite"/>
    </source>
</evidence>
<dbReference type="Pfam" id="PF05656">
    <property type="entry name" value="DUF805"/>
    <property type="match status" value="1"/>
</dbReference>
<reference evidence="3 4" key="1">
    <citation type="submission" date="2016-11" db="EMBL/GenBank/DDBJ databases">
        <title>Whole genomes of Flavobacteriaceae.</title>
        <authorList>
            <person name="Stine C."/>
            <person name="Li C."/>
            <person name="Tadesse D."/>
        </authorList>
    </citation>
    <scope>NUCLEOTIDE SEQUENCE [LARGE SCALE GENOMIC DNA]</scope>
    <source>
        <strain evidence="3 4">CCUG 59446</strain>
    </source>
</reference>
<gene>
    <name evidence="3" type="ORF">B0A75_05935</name>
</gene>
<feature type="region of interest" description="Disordered" evidence="1">
    <location>
        <begin position="100"/>
        <end position="121"/>
    </location>
</feature>
<name>A0A226I451_9FLAO</name>
<proteinExistence type="predicted"/>
<comment type="caution">
    <text evidence="3">The sequence shown here is derived from an EMBL/GenBank/DDBJ whole genome shotgun (WGS) entry which is preliminary data.</text>
</comment>
<feature type="transmembrane region" description="Helical" evidence="2">
    <location>
        <begin position="52"/>
        <end position="70"/>
    </location>
</feature>
<evidence type="ECO:0000313" key="4">
    <source>
        <dbReference type="Proteomes" id="UP000198336"/>
    </source>
</evidence>
<keyword evidence="2" id="KW-0472">Membrane</keyword>
<organism evidence="3 4">
    <name type="scientific">Flavobacterium oncorhynchi</name>
    <dbReference type="NCBI Taxonomy" id="728056"/>
    <lineage>
        <taxon>Bacteria</taxon>
        <taxon>Pseudomonadati</taxon>
        <taxon>Bacteroidota</taxon>
        <taxon>Flavobacteriia</taxon>
        <taxon>Flavobacteriales</taxon>
        <taxon>Flavobacteriaceae</taxon>
        <taxon>Flavobacterium</taxon>
    </lineage>
</organism>
<dbReference type="InterPro" id="IPR008523">
    <property type="entry name" value="DUF805"/>
</dbReference>
<keyword evidence="2" id="KW-1133">Transmembrane helix</keyword>
<dbReference type="PANTHER" id="PTHR34980:SF2">
    <property type="entry name" value="INNER MEMBRANE PROTEIN YHAH-RELATED"/>
    <property type="match status" value="1"/>
</dbReference>
<sequence length="121" mass="13751">MLEMYKKVVLENYANFNGRARRREYWMFFLMNLIISFVIGFIFGLVAPKVAFIANIYSLAVLIPSIAVGVRRMHDIGKSGWYFLIPIYNILLLATEGEKGPNQYGADPKNGLEGLDEIGKE</sequence>
<protein>
    <submittedName>
        <fullName evidence="3">DUF805 domain-containing protein</fullName>
    </submittedName>
</protein>
<dbReference type="GO" id="GO:0005886">
    <property type="term" value="C:plasma membrane"/>
    <property type="evidence" value="ECO:0007669"/>
    <property type="project" value="TreeGrafter"/>
</dbReference>
<accession>A0A226I451</accession>
<dbReference type="Proteomes" id="UP000198336">
    <property type="component" value="Unassembled WGS sequence"/>
</dbReference>
<evidence type="ECO:0000313" key="3">
    <source>
        <dbReference type="EMBL" id="OXB01105.1"/>
    </source>
</evidence>
<evidence type="ECO:0000256" key="2">
    <source>
        <dbReference type="SAM" id="Phobius"/>
    </source>
</evidence>
<dbReference type="AlphaFoldDB" id="A0A226I451"/>